<reference evidence="2 3" key="1">
    <citation type="submission" date="2016-10" db="EMBL/GenBank/DDBJ databases">
        <authorList>
            <person name="Varghese N."/>
            <person name="Submissions S."/>
        </authorList>
    </citation>
    <scope>NUCLEOTIDE SEQUENCE [LARGE SCALE GENOMIC DNA]</scope>
    <source>
        <strain evidence="2 3">DSM 21822</strain>
    </source>
</reference>
<name>A0A1I4C837_9HYPH</name>
<keyword evidence="3" id="KW-1185">Reference proteome</keyword>
<dbReference type="Proteomes" id="UP000323300">
    <property type="component" value="Unassembled WGS sequence"/>
</dbReference>
<evidence type="ECO:0000313" key="3">
    <source>
        <dbReference type="Proteomes" id="UP000323300"/>
    </source>
</evidence>
<dbReference type="AlphaFoldDB" id="A0A1I4C837"/>
<proteinExistence type="predicted"/>
<protein>
    <submittedName>
        <fullName evidence="2">Uncharacterized protein</fullName>
    </submittedName>
</protein>
<evidence type="ECO:0000256" key="1">
    <source>
        <dbReference type="SAM" id="MobiDB-lite"/>
    </source>
</evidence>
<evidence type="ECO:0000313" key="2">
    <source>
        <dbReference type="EMBL" id="SFK76241.1"/>
    </source>
</evidence>
<organism evidence="2 3">
    <name type="scientific">Neomesorhizobium albiziae</name>
    <dbReference type="NCBI Taxonomy" id="335020"/>
    <lineage>
        <taxon>Bacteria</taxon>
        <taxon>Pseudomonadati</taxon>
        <taxon>Pseudomonadota</taxon>
        <taxon>Alphaproteobacteria</taxon>
        <taxon>Hyphomicrobiales</taxon>
        <taxon>Phyllobacteriaceae</taxon>
        <taxon>Neomesorhizobium</taxon>
    </lineage>
</organism>
<feature type="compositionally biased region" description="Polar residues" evidence="1">
    <location>
        <begin position="1"/>
        <end position="11"/>
    </location>
</feature>
<dbReference type="EMBL" id="FOSL01000012">
    <property type="protein sequence ID" value="SFK76241.1"/>
    <property type="molecule type" value="Genomic_DNA"/>
</dbReference>
<gene>
    <name evidence="2" type="ORF">SAMN04488498_11216</name>
</gene>
<accession>A0A1I4C837</accession>
<feature type="region of interest" description="Disordered" evidence="1">
    <location>
        <begin position="1"/>
        <end position="22"/>
    </location>
</feature>
<sequence length="61" mass="6731">MCPWNRSSSRAHTGPAVAGVIGTGKGEAMKIYMRERNKPDGQTSESVEREPPIWQLEDAIC</sequence>